<dbReference type="PANTHER" id="PTHR47021">
    <property type="entry name" value="ADP-RIBOSYLATION FACTOR GTPASE-ACTIVATING PROTEIN AGD6-RELATED"/>
    <property type="match status" value="1"/>
</dbReference>
<evidence type="ECO:0000313" key="2">
    <source>
        <dbReference type="EMBL" id="OWM64618.1"/>
    </source>
</evidence>
<organism evidence="2 3">
    <name type="scientific">Punica granatum</name>
    <name type="common">Pomegranate</name>
    <dbReference type="NCBI Taxonomy" id="22663"/>
    <lineage>
        <taxon>Eukaryota</taxon>
        <taxon>Viridiplantae</taxon>
        <taxon>Streptophyta</taxon>
        <taxon>Embryophyta</taxon>
        <taxon>Tracheophyta</taxon>
        <taxon>Spermatophyta</taxon>
        <taxon>Magnoliopsida</taxon>
        <taxon>eudicotyledons</taxon>
        <taxon>Gunneridae</taxon>
        <taxon>Pentapetalae</taxon>
        <taxon>rosids</taxon>
        <taxon>malvids</taxon>
        <taxon>Myrtales</taxon>
        <taxon>Lythraceae</taxon>
        <taxon>Punica</taxon>
    </lineage>
</organism>
<dbReference type="Proteomes" id="UP000197138">
    <property type="component" value="Unassembled WGS sequence"/>
</dbReference>
<dbReference type="GO" id="GO:0016192">
    <property type="term" value="P:vesicle-mediated transport"/>
    <property type="evidence" value="ECO:0007669"/>
    <property type="project" value="InterPro"/>
</dbReference>
<feature type="compositionally biased region" description="Basic and acidic residues" evidence="1">
    <location>
        <begin position="124"/>
        <end position="134"/>
    </location>
</feature>
<dbReference type="AlphaFoldDB" id="A0A218VWL9"/>
<evidence type="ECO:0000256" key="1">
    <source>
        <dbReference type="SAM" id="MobiDB-lite"/>
    </source>
</evidence>
<gene>
    <name evidence="2" type="ORF">CDL15_Pgr020585</name>
</gene>
<proteinExistence type="predicted"/>
<dbReference type="PANTHER" id="PTHR47021:SF4">
    <property type="entry name" value="ADP-RIBOSYLATION FACTOR GTPASE-ACTIVATING PROTEIN AGD6-RELATED"/>
    <property type="match status" value="1"/>
</dbReference>
<dbReference type="GO" id="GO:0005096">
    <property type="term" value="F:GTPase activator activity"/>
    <property type="evidence" value="ECO:0007669"/>
    <property type="project" value="InterPro"/>
</dbReference>
<name>A0A218VWL9_PUNGR</name>
<comment type="caution">
    <text evidence="2">The sequence shown here is derived from an EMBL/GenBank/DDBJ whole genome shotgun (WGS) entry which is preliminary data.</text>
</comment>
<dbReference type="EMBL" id="MTKT01005809">
    <property type="protein sequence ID" value="OWM64618.1"/>
    <property type="molecule type" value="Genomic_DNA"/>
</dbReference>
<dbReference type="InterPro" id="IPR044519">
    <property type="entry name" value="ARF_GAP_AGD6/7"/>
</dbReference>
<evidence type="ECO:0000313" key="3">
    <source>
        <dbReference type="Proteomes" id="UP000197138"/>
    </source>
</evidence>
<reference evidence="3" key="1">
    <citation type="journal article" date="2017" name="Plant J.">
        <title>The pomegranate (Punica granatum L.) genome and the genomics of punicalagin biosynthesis.</title>
        <authorList>
            <person name="Qin G."/>
            <person name="Xu C."/>
            <person name="Ming R."/>
            <person name="Tang H."/>
            <person name="Guyot R."/>
            <person name="Kramer E.M."/>
            <person name="Hu Y."/>
            <person name="Yi X."/>
            <person name="Qi Y."/>
            <person name="Xu X."/>
            <person name="Gao Z."/>
            <person name="Pan H."/>
            <person name="Jian J."/>
            <person name="Tian Y."/>
            <person name="Yue Z."/>
            <person name="Xu Y."/>
        </authorList>
    </citation>
    <scope>NUCLEOTIDE SEQUENCE [LARGE SCALE GENOMIC DNA]</scope>
    <source>
        <strain evidence="3">cv. Dabenzi</strain>
    </source>
</reference>
<accession>A0A218VWL9</accession>
<feature type="region of interest" description="Disordered" evidence="1">
    <location>
        <begin position="93"/>
        <end position="186"/>
    </location>
</feature>
<sequence length="186" mass="20839">MNESKNLRYKTERAAFTVKKVREGGYDYKVNETVNAVTTKTTEIGQRTWGIMKVVMALASQKVEEYTNTKDGWNNDDWPRNDSEMNGYYQEFRKEQEGWNSSSAGQSSSTGNSNSYNSSSWDDWDNKGTTKEGSNRGGTSGIDDGWVGWDDPKDNGYDNFYQRAPSKNAVGHNGKSDATWTGGGFL</sequence>
<feature type="compositionally biased region" description="Low complexity" evidence="1">
    <location>
        <begin position="98"/>
        <end position="121"/>
    </location>
</feature>
<evidence type="ECO:0008006" key="4">
    <source>
        <dbReference type="Google" id="ProtNLM"/>
    </source>
</evidence>
<protein>
    <recommendedName>
        <fullName evidence="4">ADP-ribosylation factor GTPase-activating protein AGD6</fullName>
    </recommendedName>
</protein>